<evidence type="ECO:0000313" key="2">
    <source>
        <dbReference type="EMBL" id="EKC55979.1"/>
    </source>
</evidence>
<dbReference type="AlphaFoldDB" id="K1SKQ2"/>
<dbReference type="Gene3D" id="3.75.10.10">
    <property type="entry name" value="L-arginine/glycine Amidinotransferase, Chain A"/>
    <property type="match status" value="1"/>
</dbReference>
<dbReference type="InterPro" id="IPR007466">
    <property type="entry name" value="Peptidyl-Arg-deiminase_porph"/>
</dbReference>
<accession>K1SKQ2</accession>
<keyword evidence="1 2" id="KW-0378">Hydrolase</keyword>
<comment type="caution">
    <text evidence="2">The sequence shown here is derived from an EMBL/GenBank/DDBJ whole genome shotgun (WGS) entry which is preliminary data.</text>
</comment>
<dbReference type="EMBL" id="AJWY01010279">
    <property type="protein sequence ID" value="EKC55979.1"/>
    <property type="molecule type" value="Genomic_DNA"/>
</dbReference>
<reference evidence="2" key="1">
    <citation type="journal article" date="2013" name="Environ. Microbiol.">
        <title>Microbiota from the distal guts of lean and obese adolescents exhibit partial functional redundancy besides clear differences in community structure.</title>
        <authorList>
            <person name="Ferrer M."/>
            <person name="Ruiz A."/>
            <person name="Lanza F."/>
            <person name="Haange S.B."/>
            <person name="Oberbach A."/>
            <person name="Till H."/>
            <person name="Bargiela R."/>
            <person name="Campoy C."/>
            <person name="Segura M.T."/>
            <person name="Richter M."/>
            <person name="von Bergen M."/>
            <person name="Seifert J."/>
            <person name="Suarez A."/>
        </authorList>
    </citation>
    <scope>NUCLEOTIDE SEQUENCE</scope>
</reference>
<dbReference type="Pfam" id="PF04371">
    <property type="entry name" value="PAD_porph"/>
    <property type="match status" value="1"/>
</dbReference>
<proteinExistence type="predicted"/>
<name>K1SKQ2_9ZZZZ</name>
<gene>
    <name evidence="2" type="ORF">LEA_15068</name>
</gene>
<dbReference type="PANTHER" id="PTHR31377:SF0">
    <property type="entry name" value="AGMATINE DEIMINASE-RELATED"/>
    <property type="match status" value="1"/>
</dbReference>
<dbReference type="GO" id="GO:0047632">
    <property type="term" value="F:agmatine deiminase activity"/>
    <property type="evidence" value="ECO:0007669"/>
    <property type="project" value="UniProtKB-EC"/>
</dbReference>
<dbReference type="GO" id="GO:0004668">
    <property type="term" value="F:protein-arginine deiminase activity"/>
    <property type="evidence" value="ECO:0007669"/>
    <property type="project" value="InterPro"/>
</dbReference>
<dbReference type="PANTHER" id="PTHR31377">
    <property type="entry name" value="AGMATINE DEIMINASE-RELATED"/>
    <property type="match status" value="1"/>
</dbReference>
<organism evidence="2">
    <name type="scientific">human gut metagenome</name>
    <dbReference type="NCBI Taxonomy" id="408170"/>
    <lineage>
        <taxon>unclassified sequences</taxon>
        <taxon>metagenomes</taxon>
        <taxon>organismal metagenomes</taxon>
    </lineage>
</organism>
<sequence>MCFVGPAEVVLAWTDDPKDPQYPLSLETLQYLELQTDAKGRKIIVHKLPIPDVPVCVTPEDLEGYVFEEGEDTREVGERLAASYVNFYFSNGAVIMPAFGGKNAESDQRAAEILHSICPQREILPVYAGDILTGGGNIHCITQQIPQGKAEKE</sequence>
<dbReference type="EC" id="3.5.3.12" evidence="2"/>
<dbReference type="GO" id="GO:0009446">
    <property type="term" value="P:putrescine biosynthetic process"/>
    <property type="evidence" value="ECO:0007669"/>
    <property type="project" value="InterPro"/>
</dbReference>
<protein>
    <submittedName>
        <fullName evidence="2">Peptidyl-arginine deiminase, Porphyromonas-type</fullName>
        <ecNumber evidence="2">3.5.3.12</ecNumber>
    </submittedName>
</protein>
<evidence type="ECO:0000256" key="1">
    <source>
        <dbReference type="ARBA" id="ARBA00022801"/>
    </source>
</evidence>
<dbReference type="SUPFAM" id="SSF55909">
    <property type="entry name" value="Pentein"/>
    <property type="match status" value="1"/>
</dbReference>